<evidence type="ECO:0000259" key="2">
    <source>
        <dbReference type="PROSITE" id="PS51468"/>
    </source>
</evidence>
<dbReference type="AlphaFoldDB" id="A0A8S1QEN9"/>
<name>A0A8S1QEN9_PARPR</name>
<organism evidence="3 4">
    <name type="scientific">Paramecium primaurelia</name>
    <dbReference type="NCBI Taxonomy" id="5886"/>
    <lineage>
        <taxon>Eukaryota</taxon>
        <taxon>Sar</taxon>
        <taxon>Alveolata</taxon>
        <taxon>Ciliophora</taxon>
        <taxon>Intramacronucleata</taxon>
        <taxon>Oligohymenophorea</taxon>
        <taxon>Peniculida</taxon>
        <taxon>Parameciidae</taxon>
        <taxon>Paramecium</taxon>
    </lineage>
</organism>
<accession>A0A8S1QEN9</accession>
<evidence type="ECO:0000313" key="4">
    <source>
        <dbReference type="Proteomes" id="UP000688137"/>
    </source>
</evidence>
<dbReference type="PANTHER" id="PTHR45737">
    <property type="entry name" value="VON WILLEBRAND FACTOR A DOMAIN-CONTAINING PROTEIN 5A"/>
    <property type="match status" value="1"/>
</dbReference>
<dbReference type="InterPro" id="IPR002035">
    <property type="entry name" value="VWF_A"/>
</dbReference>
<dbReference type="OMA" id="HINDPCA"/>
<feature type="domain" description="VIT" evidence="2">
    <location>
        <begin position="23"/>
        <end position="154"/>
    </location>
</feature>
<dbReference type="PROSITE" id="PS50234">
    <property type="entry name" value="VWFA"/>
    <property type="match status" value="1"/>
</dbReference>
<protein>
    <submittedName>
        <fullName evidence="3">Uncharacterized protein</fullName>
    </submittedName>
</protein>
<sequence length="877" mass="102520">MFNPQLDFLQNNFETRDVQRSAPLIMICYNSKTGLPVQLKQVQYNVNIQPGLAVVEINQMYSTEQQMDQYELEYLFTIDHNSAVTKMIVELGDKKLYGIVKELEEAKQDYKKGIQAGKTMIFCEEDQKIPNIKKVKIGCLNPGKSLKIQFEYIQPLKVFLNQFWKLELQPMIDTNYLAINELQNTDDGYAELFSFIQENVYISAMKLNYKQNISIVINMGKPITYVKSPTHSILFHSKINMKEKQVSLQYPQDQLNISLDLDDPENFKPNKRFELLFSSQHINDPCAILSHTNNDALQHIKYCATLTLIPKFNEFPIDDAYQSYINGLNLPSQTQKQRGIFLFFIDRSRSMRRKRIKRAKQALILFLKSLPEDCLFNIISFGTQVKKMFDQAQTYNQTTLDYAINQVKEMDADLRGTDIYNALEQGIYDENYLKNKHSPEILNAFLLTDGKDSPEEIIQLVSQNKRPETRIYTLGIGKGSCDYLVQRIAEVGNGKCQLVRHKDDMNLKVIDLLEDSLNSYLMGFSLIHNIDQVSQIIPDPKSITYLKKNQELTLQILFSNKHKKDNLEFKINCYDPQMNKQITFDVKMNLKSSKENEYFHKIAAQRLIIYYENSISQNAKQMDMILINQKTLTEMDIINLSIQNQILCSSTAFICEVCQNEKKLKALIKKKLIIRKRVENISETKFQLQDYSVDMINQPLDMVIPIMNQENNENGRNSEELMLDPISLIKVKEEDQNNLIISSQFLDQYNKQQKKFLPKQSIQCVLQPKILYEDQNILSYQDLIECVQANGSFLIEIHIEEQLKLYKINNKYKLEDSCWATVISLFYLEIFCQDLKRCWQLIYNKAIYYLQKKGLNYQNIKIECIQNYQNLFLNDKI</sequence>
<comment type="caution">
    <text evidence="3">The sequence shown here is derived from an EMBL/GenBank/DDBJ whole genome shotgun (WGS) entry which is preliminary data.</text>
</comment>
<proteinExistence type="predicted"/>
<dbReference type="Pfam" id="PF08487">
    <property type="entry name" value="VIT"/>
    <property type="match status" value="1"/>
</dbReference>
<evidence type="ECO:0000313" key="3">
    <source>
        <dbReference type="EMBL" id="CAD8113776.1"/>
    </source>
</evidence>
<reference evidence="3" key="1">
    <citation type="submission" date="2021-01" db="EMBL/GenBank/DDBJ databases">
        <authorList>
            <consortium name="Genoscope - CEA"/>
            <person name="William W."/>
        </authorList>
    </citation>
    <scope>NUCLEOTIDE SEQUENCE</scope>
</reference>
<dbReference type="Proteomes" id="UP000688137">
    <property type="component" value="Unassembled WGS sequence"/>
</dbReference>
<dbReference type="InterPro" id="IPR013694">
    <property type="entry name" value="VIT"/>
</dbReference>
<feature type="domain" description="VWFA" evidence="1">
    <location>
        <begin position="340"/>
        <end position="521"/>
    </location>
</feature>
<keyword evidence="4" id="KW-1185">Reference proteome</keyword>
<dbReference type="EMBL" id="CAJJDM010000161">
    <property type="protein sequence ID" value="CAD8113776.1"/>
    <property type="molecule type" value="Genomic_DNA"/>
</dbReference>
<dbReference type="Pfam" id="PF13768">
    <property type="entry name" value="VWA_3"/>
    <property type="match status" value="1"/>
</dbReference>
<dbReference type="SMART" id="SM00327">
    <property type="entry name" value="VWA"/>
    <property type="match status" value="1"/>
</dbReference>
<dbReference type="PANTHER" id="PTHR45737:SF6">
    <property type="entry name" value="VON WILLEBRAND FACTOR A DOMAIN-CONTAINING PROTEIN 5A"/>
    <property type="match status" value="1"/>
</dbReference>
<evidence type="ECO:0000259" key="1">
    <source>
        <dbReference type="PROSITE" id="PS50234"/>
    </source>
</evidence>
<gene>
    <name evidence="3" type="ORF">PPRIM_AZ9-3.1.T1560101</name>
</gene>
<dbReference type="PROSITE" id="PS51468">
    <property type="entry name" value="VIT"/>
    <property type="match status" value="1"/>
</dbReference>